<dbReference type="AlphaFoldDB" id="A0AAC9EWR6"/>
<dbReference type="KEGG" id="cui:AFK65_19850"/>
<reference evidence="2" key="1">
    <citation type="submission" date="2015-07" db="EMBL/GenBank/DDBJ databases">
        <authorList>
            <person name="Moine D."/>
            <person name="Kassam M."/>
        </authorList>
    </citation>
    <scope>NUCLEOTIDE SEQUENCE [LARGE SCALE GENOMIC DNA]</scope>
    <source>
        <strain evidence="2">NCTC 9529</strain>
    </source>
</reference>
<gene>
    <name evidence="1" type="ORF">AFK65_19850</name>
</gene>
<accession>A0AAC9EWR6</accession>
<protein>
    <submittedName>
        <fullName evidence="1">Uncharacterized protein</fullName>
    </submittedName>
</protein>
<dbReference type="Proteomes" id="UP000061974">
    <property type="component" value="Chromosome"/>
</dbReference>
<evidence type="ECO:0000313" key="2">
    <source>
        <dbReference type="Proteomes" id="UP000061974"/>
    </source>
</evidence>
<organism evidence="1 2">
    <name type="scientific">Cronobacter universalis NCTC 9529</name>
    <dbReference type="NCBI Taxonomy" id="1074000"/>
    <lineage>
        <taxon>Bacteria</taxon>
        <taxon>Pseudomonadati</taxon>
        <taxon>Pseudomonadota</taxon>
        <taxon>Gammaproteobacteria</taxon>
        <taxon>Enterobacterales</taxon>
        <taxon>Enterobacteriaceae</taxon>
        <taxon>Cronobacter</taxon>
    </lineage>
</organism>
<reference evidence="1 2" key="3">
    <citation type="journal article" date="2016" name="Genome Announc.">
        <title>Fully Closed Genome Sequences of Five Type Strains of the Genus Cronobacter and One Cronobacter sakazakii Strain.</title>
        <authorList>
            <person name="Moine D."/>
            <person name="Kassam M."/>
            <person name="Baert L."/>
            <person name="Tang Y."/>
            <person name="Barretto C."/>
            <person name="Ngom Bru C."/>
            <person name="Klijn A."/>
            <person name="Descombes P."/>
        </authorList>
    </citation>
    <scope>NUCLEOTIDE SEQUENCE [LARGE SCALE GENOMIC DNA]</scope>
    <source>
        <strain evidence="1 2">NCTC 9529</strain>
    </source>
</reference>
<evidence type="ECO:0000313" key="1">
    <source>
        <dbReference type="EMBL" id="ALB56811.1"/>
    </source>
</evidence>
<proteinExistence type="predicted"/>
<reference evidence="2" key="2">
    <citation type="submission" date="2015-09" db="EMBL/GenBank/DDBJ databases">
        <title>Cronobacter genome sequencing and assembly.</title>
        <authorList>
            <person name="Descombes P."/>
            <person name="Baert L."/>
            <person name="Ngom-Bru C."/>
            <person name="Barretto C."/>
        </authorList>
    </citation>
    <scope>NUCLEOTIDE SEQUENCE [LARGE SCALE GENOMIC DNA]</scope>
    <source>
        <strain evidence="2">NCTC 9529</strain>
    </source>
</reference>
<name>A0AAC9EWR6_9ENTR</name>
<dbReference type="EMBL" id="CP012257">
    <property type="protein sequence ID" value="ALB56811.1"/>
    <property type="molecule type" value="Genomic_DNA"/>
</dbReference>
<sequence length="67" mass="7936">MNVYLRLRRFIPAAKKRHLFVFMNDTVGKSVYSLFLRLPVCVTRLYNRVKQDKSGDLPAARFMLKNM</sequence>